<dbReference type="Proteomes" id="UP000694892">
    <property type="component" value="Chromosome 2S"/>
</dbReference>
<accession>A0A974DGU4</accession>
<organism evidence="2 3">
    <name type="scientific">Xenopus laevis</name>
    <name type="common">African clawed frog</name>
    <dbReference type="NCBI Taxonomy" id="8355"/>
    <lineage>
        <taxon>Eukaryota</taxon>
        <taxon>Metazoa</taxon>
        <taxon>Chordata</taxon>
        <taxon>Craniata</taxon>
        <taxon>Vertebrata</taxon>
        <taxon>Euteleostomi</taxon>
        <taxon>Amphibia</taxon>
        <taxon>Batrachia</taxon>
        <taxon>Anura</taxon>
        <taxon>Pipoidea</taxon>
        <taxon>Pipidae</taxon>
        <taxon>Xenopodinae</taxon>
        <taxon>Xenopus</taxon>
        <taxon>Xenopus</taxon>
    </lineage>
</organism>
<protein>
    <submittedName>
        <fullName evidence="2">Uncharacterized protein</fullName>
    </submittedName>
</protein>
<feature type="region of interest" description="Disordered" evidence="1">
    <location>
        <begin position="1"/>
        <end position="88"/>
    </location>
</feature>
<proteinExistence type="predicted"/>
<evidence type="ECO:0000313" key="2">
    <source>
        <dbReference type="EMBL" id="OCT91733.1"/>
    </source>
</evidence>
<dbReference type="EMBL" id="CM004469">
    <property type="protein sequence ID" value="OCT91733.1"/>
    <property type="molecule type" value="Genomic_DNA"/>
</dbReference>
<evidence type="ECO:0000256" key="1">
    <source>
        <dbReference type="SAM" id="MobiDB-lite"/>
    </source>
</evidence>
<reference evidence="3" key="1">
    <citation type="journal article" date="2016" name="Nature">
        <title>Genome evolution in the allotetraploid frog Xenopus laevis.</title>
        <authorList>
            <person name="Session A.M."/>
            <person name="Uno Y."/>
            <person name="Kwon T."/>
            <person name="Chapman J.A."/>
            <person name="Toyoda A."/>
            <person name="Takahashi S."/>
            <person name="Fukui A."/>
            <person name="Hikosaka A."/>
            <person name="Suzuki A."/>
            <person name="Kondo M."/>
            <person name="van Heeringen S.J."/>
            <person name="Quigley I."/>
            <person name="Heinz S."/>
            <person name="Ogino H."/>
            <person name="Ochi H."/>
            <person name="Hellsten U."/>
            <person name="Lyons J.B."/>
            <person name="Simakov O."/>
            <person name="Putnam N."/>
            <person name="Stites J."/>
            <person name="Kuroki Y."/>
            <person name="Tanaka T."/>
            <person name="Michiue T."/>
            <person name="Watanabe M."/>
            <person name="Bogdanovic O."/>
            <person name="Lister R."/>
            <person name="Georgiou G."/>
            <person name="Paranjpe S.S."/>
            <person name="van Kruijsbergen I."/>
            <person name="Shu S."/>
            <person name="Carlson J."/>
            <person name="Kinoshita T."/>
            <person name="Ohta Y."/>
            <person name="Mawaribuchi S."/>
            <person name="Jenkins J."/>
            <person name="Grimwood J."/>
            <person name="Schmutz J."/>
            <person name="Mitros T."/>
            <person name="Mozaffari S.V."/>
            <person name="Suzuki Y."/>
            <person name="Haramoto Y."/>
            <person name="Yamamoto T.S."/>
            <person name="Takagi C."/>
            <person name="Heald R."/>
            <person name="Miller K."/>
            <person name="Haudenschild C."/>
            <person name="Kitzman J."/>
            <person name="Nakayama T."/>
            <person name="Izutsu Y."/>
            <person name="Robert J."/>
            <person name="Fortriede J."/>
            <person name="Burns K."/>
            <person name="Lotay V."/>
            <person name="Karimi K."/>
            <person name="Yasuoka Y."/>
            <person name="Dichmann D.S."/>
            <person name="Flajnik M.F."/>
            <person name="Houston D.W."/>
            <person name="Shendure J."/>
            <person name="DuPasquier L."/>
            <person name="Vize P.D."/>
            <person name="Zorn A.M."/>
            <person name="Ito M."/>
            <person name="Marcotte E.M."/>
            <person name="Wallingford J.B."/>
            <person name="Ito Y."/>
            <person name="Asashima M."/>
            <person name="Ueno N."/>
            <person name="Matsuda Y."/>
            <person name="Veenstra G.J."/>
            <person name="Fujiyama A."/>
            <person name="Harland R.M."/>
            <person name="Taira M."/>
            <person name="Rokhsar D.S."/>
        </authorList>
    </citation>
    <scope>NUCLEOTIDE SEQUENCE [LARGE SCALE GENOMIC DNA]</scope>
    <source>
        <strain evidence="3">J</strain>
    </source>
</reference>
<feature type="compositionally biased region" description="Low complexity" evidence="1">
    <location>
        <begin position="1"/>
        <end position="10"/>
    </location>
</feature>
<evidence type="ECO:0000313" key="3">
    <source>
        <dbReference type="Proteomes" id="UP000694892"/>
    </source>
</evidence>
<dbReference type="AlphaFoldDB" id="A0A974DGU4"/>
<name>A0A974DGU4_XENLA</name>
<gene>
    <name evidence="2" type="ORF">XELAEV_18014797mg</name>
</gene>
<sequence length="88" mass="9504">MRRLPGVGPAPRRRPPLRPLCPSRSTPLPRPSHPTRVQRREEDPGAVPGATRIPAAALHPGTPTPRGPDSTSRCCVLFPPRPGAECKH</sequence>